<evidence type="ECO:0000313" key="2">
    <source>
        <dbReference type="Proteomes" id="UP001209854"/>
    </source>
</evidence>
<accession>A0ABT3N403</accession>
<sequence length="124" mass="13955">MDWRDDVIADIGKGMGIDNLSFGESGVLSLDFEHRGELYLEQQEEGVLMYLVRSIPVHDSLGLLVGALKECHYTKASKFPMQVGLKGDEELLLFIYLANEEFSRPNIETTIDTLTQQFEKIGSV</sequence>
<dbReference type="Proteomes" id="UP001209854">
    <property type="component" value="Unassembled WGS sequence"/>
</dbReference>
<dbReference type="Pfam" id="PF21665">
    <property type="entry name" value="Type_III_SycN"/>
    <property type="match status" value="1"/>
</dbReference>
<dbReference type="InterPro" id="IPR012673">
    <property type="entry name" value="T3SS_SynN"/>
</dbReference>
<dbReference type="SUPFAM" id="SSF69635">
    <property type="entry name" value="Type III secretory system chaperone-like"/>
    <property type="match status" value="1"/>
</dbReference>
<reference evidence="1 2" key="1">
    <citation type="submission" date="2022-10" db="EMBL/GenBank/DDBJ databases">
        <title>High-quality genome sequences of two octocoral-associated bacteria, Endozoicomonas euniceicola EF212 and Endozoicomonas gorgoniicola PS125.</title>
        <authorList>
            <person name="Chiou Y.-J."/>
            <person name="Chen Y.-H."/>
        </authorList>
    </citation>
    <scope>NUCLEOTIDE SEQUENCE [LARGE SCALE GENOMIC DNA]</scope>
    <source>
        <strain evidence="1 2">PS125</strain>
    </source>
</reference>
<proteinExistence type="predicted"/>
<organism evidence="1 2">
    <name type="scientific">Endozoicomonas gorgoniicola</name>
    <dbReference type="NCBI Taxonomy" id="1234144"/>
    <lineage>
        <taxon>Bacteria</taxon>
        <taxon>Pseudomonadati</taxon>
        <taxon>Pseudomonadota</taxon>
        <taxon>Gammaproteobacteria</taxon>
        <taxon>Oceanospirillales</taxon>
        <taxon>Endozoicomonadaceae</taxon>
        <taxon>Endozoicomonas</taxon>
    </lineage>
</organism>
<name>A0ABT3N403_9GAMM</name>
<dbReference type="EMBL" id="JAPFCC010000001">
    <property type="protein sequence ID" value="MCW7556341.1"/>
    <property type="molecule type" value="Genomic_DNA"/>
</dbReference>
<dbReference type="CDD" id="cd17031">
    <property type="entry name" value="T3SC_IA_SycN-like"/>
    <property type="match status" value="1"/>
</dbReference>
<keyword evidence="2" id="KW-1185">Reference proteome</keyword>
<comment type="caution">
    <text evidence="1">The sequence shown here is derived from an EMBL/GenBank/DDBJ whole genome shotgun (WGS) entry which is preliminary data.</text>
</comment>
<protein>
    <recommendedName>
        <fullName evidence="3">Type III secretion chaperone SycN</fullName>
    </recommendedName>
</protein>
<gene>
    <name evidence="1" type="ORF">NX722_27655</name>
</gene>
<dbReference type="RefSeq" id="WP_262566029.1">
    <property type="nucleotide sequence ID" value="NZ_JAPFCC010000001.1"/>
</dbReference>
<dbReference type="Gene3D" id="3.30.1460.10">
    <property type="match status" value="1"/>
</dbReference>
<evidence type="ECO:0000313" key="1">
    <source>
        <dbReference type="EMBL" id="MCW7556341.1"/>
    </source>
</evidence>
<evidence type="ECO:0008006" key="3">
    <source>
        <dbReference type="Google" id="ProtNLM"/>
    </source>
</evidence>